<comment type="similarity">
    <text evidence="1">Belongs to the short-chain dehydrogenases/reductases (SDR) family.</text>
</comment>
<keyword evidence="4" id="KW-0443">Lipid metabolism</keyword>
<dbReference type="GO" id="GO:0016491">
    <property type="term" value="F:oxidoreductase activity"/>
    <property type="evidence" value="ECO:0007669"/>
    <property type="project" value="UniProtKB-KW"/>
</dbReference>
<evidence type="ECO:0008006" key="8">
    <source>
        <dbReference type="Google" id="ProtNLM"/>
    </source>
</evidence>
<dbReference type="PANTHER" id="PTHR43180:SF28">
    <property type="entry name" value="NAD(P)-BINDING ROSSMANN-FOLD SUPERFAMILY PROTEIN"/>
    <property type="match status" value="1"/>
</dbReference>
<keyword evidence="2" id="KW-0560">Oxidoreductase</keyword>
<protein>
    <recommendedName>
        <fullName evidence="8">Short-chain dehydrogenase</fullName>
    </recommendedName>
</protein>
<dbReference type="EMBL" id="AWFH01000002">
    <property type="protein sequence ID" value="KCZ64609.1"/>
    <property type="molecule type" value="Genomic_DNA"/>
</dbReference>
<evidence type="ECO:0000313" key="7">
    <source>
        <dbReference type="Proteomes" id="UP000024547"/>
    </source>
</evidence>
<dbReference type="FunFam" id="3.40.50.720:FF:000084">
    <property type="entry name" value="Short-chain dehydrogenase reductase"/>
    <property type="match status" value="1"/>
</dbReference>
<dbReference type="Pfam" id="PF13561">
    <property type="entry name" value="adh_short_C2"/>
    <property type="match status" value="1"/>
</dbReference>
<keyword evidence="5" id="KW-0753">Steroid metabolism</keyword>
<dbReference type="SUPFAM" id="SSF51735">
    <property type="entry name" value="NAD(P)-binding Rossmann-fold domains"/>
    <property type="match status" value="1"/>
</dbReference>
<gene>
    <name evidence="6" type="ORF">HY36_12250</name>
</gene>
<dbReference type="PATRIC" id="fig|1280948.3.peg.682"/>
<sequence>MGGRLEGKVAVITGGASGMGQASALMYLREGASVVVADLNEAAGKATLDLATRAGHEDAIRFIKTDVCEESQVEAMIALAVGAFGRLDIVFNNAGVGGAMSPIVETRSEDWDKTFDIMMRGVFYGIKHGAPAMKNTGGGAIINTSSTAGLGGGSGPAAYSAAKAGVINLTKNAAIQLSADRIRVNAIAPGGIHTPLVPAASDDEMKTFMKGKQPWPDTGQSNDIAYAAVYLGSDESRFVTGTTLLVDGGLLAWGPGLFPHSGASRTSGMRMSSTGAADRP</sequence>
<accession>A0A059E9K7</accession>
<dbReference type="GO" id="GO:0008202">
    <property type="term" value="P:steroid metabolic process"/>
    <property type="evidence" value="ECO:0007669"/>
    <property type="project" value="UniProtKB-KW"/>
</dbReference>
<evidence type="ECO:0000256" key="5">
    <source>
        <dbReference type="ARBA" id="ARBA00023221"/>
    </source>
</evidence>
<evidence type="ECO:0000256" key="3">
    <source>
        <dbReference type="ARBA" id="ARBA00023027"/>
    </source>
</evidence>
<dbReference type="OrthoDB" id="9790146at2"/>
<dbReference type="InterPro" id="IPR002347">
    <property type="entry name" value="SDR_fam"/>
</dbReference>
<reference evidence="6 7" key="1">
    <citation type="journal article" date="2014" name="Antonie Van Leeuwenhoek">
        <title>Hyphomonas beringensis sp. nov. and Hyphomonas chukchiensis sp. nov., isolated from surface seawater of the Bering Sea and Chukchi Sea.</title>
        <authorList>
            <person name="Li C."/>
            <person name="Lai Q."/>
            <person name="Li G."/>
            <person name="Dong C."/>
            <person name="Wang J."/>
            <person name="Liao Y."/>
            <person name="Shao Z."/>
        </authorList>
    </citation>
    <scope>NUCLEOTIDE SEQUENCE [LARGE SCALE GENOMIC DNA]</scope>
    <source>
        <strain evidence="6 7">22II1-22F38</strain>
    </source>
</reference>
<organism evidence="6 7">
    <name type="scientific">Hyphomonas atlantica</name>
    <dbReference type="NCBI Taxonomy" id="1280948"/>
    <lineage>
        <taxon>Bacteria</taxon>
        <taxon>Pseudomonadati</taxon>
        <taxon>Pseudomonadota</taxon>
        <taxon>Alphaproteobacteria</taxon>
        <taxon>Hyphomonadales</taxon>
        <taxon>Hyphomonadaceae</taxon>
        <taxon>Hyphomonas</taxon>
    </lineage>
</organism>
<dbReference type="NCBIfam" id="NF005559">
    <property type="entry name" value="PRK07231.1"/>
    <property type="match status" value="1"/>
</dbReference>
<dbReference type="Gene3D" id="3.40.50.720">
    <property type="entry name" value="NAD(P)-binding Rossmann-like Domain"/>
    <property type="match status" value="1"/>
</dbReference>
<dbReference type="Proteomes" id="UP000024547">
    <property type="component" value="Unassembled WGS sequence"/>
</dbReference>
<name>A0A059E9K7_9PROT</name>
<evidence type="ECO:0000256" key="1">
    <source>
        <dbReference type="ARBA" id="ARBA00006484"/>
    </source>
</evidence>
<evidence type="ECO:0000256" key="4">
    <source>
        <dbReference type="ARBA" id="ARBA00023098"/>
    </source>
</evidence>
<proteinExistence type="inferred from homology"/>
<dbReference type="AlphaFoldDB" id="A0A059E9K7"/>
<dbReference type="InterPro" id="IPR036291">
    <property type="entry name" value="NAD(P)-bd_dom_sf"/>
</dbReference>
<dbReference type="eggNOG" id="COG1028">
    <property type="taxonomic scope" value="Bacteria"/>
</dbReference>
<dbReference type="STRING" id="1280948.HY36_12250"/>
<comment type="caution">
    <text evidence="6">The sequence shown here is derived from an EMBL/GenBank/DDBJ whole genome shotgun (WGS) entry which is preliminary data.</text>
</comment>
<keyword evidence="3" id="KW-0520">NAD</keyword>
<dbReference type="PANTHER" id="PTHR43180">
    <property type="entry name" value="3-OXOACYL-(ACYL-CARRIER-PROTEIN) REDUCTASE (AFU_ORTHOLOGUE AFUA_6G11210)"/>
    <property type="match status" value="1"/>
</dbReference>
<dbReference type="PRINTS" id="PR00080">
    <property type="entry name" value="SDRFAMILY"/>
</dbReference>
<evidence type="ECO:0000313" key="6">
    <source>
        <dbReference type="EMBL" id="KCZ64609.1"/>
    </source>
</evidence>
<evidence type="ECO:0000256" key="2">
    <source>
        <dbReference type="ARBA" id="ARBA00023002"/>
    </source>
</evidence>
<keyword evidence="7" id="KW-1185">Reference proteome</keyword>
<dbReference type="PRINTS" id="PR00081">
    <property type="entry name" value="GDHRDH"/>
</dbReference>